<dbReference type="PROSITE" id="PS50157">
    <property type="entry name" value="ZINC_FINGER_C2H2_2"/>
    <property type="match status" value="1"/>
</dbReference>
<dbReference type="PROSITE" id="PS00028">
    <property type="entry name" value="ZINC_FINGER_C2H2_1"/>
    <property type="match status" value="1"/>
</dbReference>
<feature type="region of interest" description="Disordered" evidence="2">
    <location>
        <begin position="541"/>
        <end position="561"/>
    </location>
</feature>
<evidence type="ECO:0000256" key="2">
    <source>
        <dbReference type="SAM" id="MobiDB-lite"/>
    </source>
</evidence>
<dbReference type="SUPFAM" id="SSF57667">
    <property type="entry name" value="beta-beta-alpha zinc fingers"/>
    <property type="match status" value="1"/>
</dbReference>
<dbReference type="Proteomes" id="UP001148838">
    <property type="component" value="Unassembled WGS sequence"/>
</dbReference>
<feature type="compositionally biased region" description="Polar residues" evidence="2">
    <location>
        <begin position="205"/>
        <end position="239"/>
    </location>
</feature>
<dbReference type="SMART" id="SM00355">
    <property type="entry name" value="ZnF_C2H2"/>
    <property type="match status" value="3"/>
</dbReference>
<keyword evidence="5" id="KW-1185">Reference proteome</keyword>
<feature type="region of interest" description="Disordered" evidence="2">
    <location>
        <begin position="202"/>
        <end position="252"/>
    </location>
</feature>
<gene>
    <name evidence="4" type="ORF">ANN_16901</name>
</gene>
<keyword evidence="1" id="KW-0862">Zinc</keyword>
<dbReference type="EMBL" id="JAJSOF020000021">
    <property type="protein sequence ID" value="KAJ4436769.1"/>
    <property type="molecule type" value="Genomic_DNA"/>
</dbReference>
<proteinExistence type="predicted"/>
<comment type="caution">
    <text evidence="4">The sequence shown here is derived from an EMBL/GenBank/DDBJ whole genome shotgun (WGS) entry which is preliminary data.</text>
</comment>
<accession>A0ABQ8SRE9</accession>
<protein>
    <recommendedName>
        <fullName evidence="3">C2H2-type domain-containing protein</fullName>
    </recommendedName>
</protein>
<dbReference type="InterPro" id="IPR013087">
    <property type="entry name" value="Znf_C2H2_type"/>
</dbReference>
<feature type="compositionally biased region" description="Basic and acidic residues" evidence="2">
    <location>
        <begin position="550"/>
        <end position="561"/>
    </location>
</feature>
<keyword evidence="1" id="KW-0479">Metal-binding</keyword>
<dbReference type="InterPro" id="IPR036236">
    <property type="entry name" value="Znf_C2H2_sf"/>
</dbReference>
<evidence type="ECO:0000313" key="5">
    <source>
        <dbReference type="Proteomes" id="UP001148838"/>
    </source>
</evidence>
<organism evidence="4 5">
    <name type="scientific">Periplaneta americana</name>
    <name type="common">American cockroach</name>
    <name type="synonym">Blatta americana</name>
    <dbReference type="NCBI Taxonomy" id="6978"/>
    <lineage>
        <taxon>Eukaryota</taxon>
        <taxon>Metazoa</taxon>
        <taxon>Ecdysozoa</taxon>
        <taxon>Arthropoda</taxon>
        <taxon>Hexapoda</taxon>
        <taxon>Insecta</taxon>
        <taxon>Pterygota</taxon>
        <taxon>Neoptera</taxon>
        <taxon>Polyneoptera</taxon>
        <taxon>Dictyoptera</taxon>
        <taxon>Blattodea</taxon>
        <taxon>Blattoidea</taxon>
        <taxon>Blattidae</taxon>
        <taxon>Blattinae</taxon>
        <taxon>Periplaneta</taxon>
    </lineage>
</organism>
<evidence type="ECO:0000256" key="1">
    <source>
        <dbReference type="PROSITE-ProRule" id="PRU00042"/>
    </source>
</evidence>
<dbReference type="Pfam" id="PF00096">
    <property type="entry name" value="zf-C2H2"/>
    <property type="match status" value="1"/>
</dbReference>
<evidence type="ECO:0000313" key="4">
    <source>
        <dbReference type="EMBL" id="KAJ4436769.1"/>
    </source>
</evidence>
<evidence type="ECO:0000259" key="3">
    <source>
        <dbReference type="PROSITE" id="PS50157"/>
    </source>
</evidence>
<keyword evidence="1" id="KW-0863">Zinc-finger</keyword>
<name>A0ABQ8SRE9_PERAM</name>
<sequence length="561" mass="62927">MDLREVGYDGRDWFNLAQDGDQWRAYLMVRVSEEGRLSPVGRGARWLLQGRLADDCHSCNVMLRSGDACNTVLLQAVKAVRSGEELRVWFSEQLLAALAVPFLTPLNIQGEKKYVCHLCGHHFETPNPLKIHLALDCDRLGRSHLWKRLTRHLSIKQDNNNSAGEQHRPVSAPVPLPSAISCGTSTFEFKLDLVTKEDKKGLTNEPITHQSTVTARPQAPNIVTSSSAPGSENPSTLPQQKRAPRPVSEPLSVQGSAFKPYWNKYQNSPHADTSKTKYDSIRTSPMNILSSLRPPLISQPHFVFHPSANISAVNLSANKSSSVSGLLSPNSRLLPGVSYKPNVLPSSFQQQPQQRTETSGSEFHHAAEMETLVSNLGRSKQGHLCIYCGKIYSRKYGLKIHIRSSPNPQVGVSLVVLYDCETLTLTLRKEQRLRVFENKDAHRLQATQVQVLSSSVWGSQQPQQARETACGGRYALQFKVCHGSLYAVMWLADEPREFNLPTLPQRCITYEAEKLPSKYGVHSEECDLCGKILVRRRDLERHVKSRHTHPRTEQRQEADKT</sequence>
<reference evidence="4 5" key="1">
    <citation type="journal article" date="2022" name="Allergy">
        <title>Genome assembly and annotation of Periplaneta americana reveal a comprehensive cockroach allergen profile.</title>
        <authorList>
            <person name="Wang L."/>
            <person name="Xiong Q."/>
            <person name="Saelim N."/>
            <person name="Wang L."/>
            <person name="Nong W."/>
            <person name="Wan A.T."/>
            <person name="Shi M."/>
            <person name="Liu X."/>
            <person name="Cao Q."/>
            <person name="Hui J.H.L."/>
            <person name="Sookrung N."/>
            <person name="Leung T.F."/>
            <person name="Tungtrongchitr A."/>
            <person name="Tsui S.K.W."/>
        </authorList>
    </citation>
    <scope>NUCLEOTIDE SEQUENCE [LARGE SCALE GENOMIC DNA]</scope>
    <source>
        <strain evidence="4">PWHHKU_190912</strain>
    </source>
</reference>
<feature type="domain" description="C2H2-type" evidence="3">
    <location>
        <begin position="524"/>
        <end position="552"/>
    </location>
</feature>